<dbReference type="PANTHER" id="PTHR13370:SF3">
    <property type="entry name" value="TRNA (GUANINE(10)-N2)-METHYLTRANSFERASE HOMOLOG"/>
    <property type="match status" value="1"/>
</dbReference>
<proteinExistence type="inferred from homology"/>
<evidence type="ECO:0000256" key="2">
    <source>
        <dbReference type="ARBA" id="ARBA00022603"/>
    </source>
</evidence>
<dbReference type="GO" id="GO:0032259">
    <property type="term" value="P:methylation"/>
    <property type="evidence" value="ECO:0007669"/>
    <property type="project" value="UniProtKB-KW"/>
</dbReference>
<dbReference type="AlphaFoldDB" id="A0A414J4D6"/>
<dbReference type="EC" id="2.1.1.-" evidence="5"/>
<comment type="similarity">
    <text evidence="1 5">Belongs to the N(4)/N(6)-methyltransferase family.</text>
</comment>
<gene>
    <name evidence="7" type="ORF">DW740_10940</name>
</gene>
<feature type="domain" description="DNA methylase N-4/N-6" evidence="6">
    <location>
        <begin position="28"/>
        <end position="230"/>
    </location>
</feature>
<evidence type="ECO:0000256" key="4">
    <source>
        <dbReference type="ARBA" id="ARBA00022747"/>
    </source>
</evidence>
<dbReference type="InterPro" id="IPR001091">
    <property type="entry name" value="RM_Methyltransferase"/>
</dbReference>
<comment type="caution">
    <text evidence="7">The sequence shown here is derived from an EMBL/GenBank/DDBJ whole genome shotgun (WGS) entry which is preliminary data.</text>
</comment>
<accession>A0A414J4D6</accession>
<dbReference type="RefSeq" id="WP_118050505.1">
    <property type="nucleotide sequence ID" value="NZ_CABJFK010000008.1"/>
</dbReference>
<dbReference type="PANTHER" id="PTHR13370">
    <property type="entry name" value="RNA METHYLASE-RELATED"/>
    <property type="match status" value="1"/>
</dbReference>
<organism evidence="7 8">
    <name type="scientific">Blautia obeum</name>
    <dbReference type="NCBI Taxonomy" id="40520"/>
    <lineage>
        <taxon>Bacteria</taxon>
        <taxon>Bacillati</taxon>
        <taxon>Bacillota</taxon>
        <taxon>Clostridia</taxon>
        <taxon>Lachnospirales</taxon>
        <taxon>Lachnospiraceae</taxon>
        <taxon>Blautia</taxon>
    </lineage>
</organism>
<dbReference type="GO" id="GO:0005737">
    <property type="term" value="C:cytoplasm"/>
    <property type="evidence" value="ECO:0007669"/>
    <property type="project" value="TreeGrafter"/>
</dbReference>
<dbReference type="Gene3D" id="3.40.50.150">
    <property type="entry name" value="Vaccinia Virus protein VP39"/>
    <property type="match status" value="1"/>
</dbReference>
<evidence type="ECO:0000313" key="8">
    <source>
        <dbReference type="Proteomes" id="UP000283745"/>
    </source>
</evidence>
<dbReference type="GO" id="GO:0009307">
    <property type="term" value="P:DNA restriction-modification system"/>
    <property type="evidence" value="ECO:0007669"/>
    <property type="project" value="UniProtKB-KW"/>
</dbReference>
<dbReference type="InterPro" id="IPR029063">
    <property type="entry name" value="SAM-dependent_MTases_sf"/>
</dbReference>
<dbReference type="Proteomes" id="UP000283745">
    <property type="component" value="Unassembled WGS sequence"/>
</dbReference>
<dbReference type="InterPro" id="IPR002941">
    <property type="entry name" value="DNA_methylase_N4/N6"/>
</dbReference>
<name>A0A414J4D6_9FIRM</name>
<keyword evidence="4" id="KW-0680">Restriction system</keyword>
<keyword evidence="2 7" id="KW-0489">Methyltransferase</keyword>
<sequence>MFSTNSTTYKLFNENNLDFMQRLPDSSIDLILTDPPYNLSRFSRGNIHLNNGKTINNNIAEWDNIPLNPSDYIKPFTRIIKPTGNIFIFTSYSLLGKWYDAFNPLFSTFQIFVWHKTTPTQSIYHNSFLNSCELVVCLWNKGHTWNFSSQDQLHNFFECPSCMFPEKITSPKHPTQKPLELIEHLLLISSNPNDIVFDPFMGVGTTGEAALKNNRRFIGVDIDEKYVKASLKRLSIY</sequence>
<reference evidence="7 8" key="1">
    <citation type="submission" date="2018-08" db="EMBL/GenBank/DDBJ databases">
        <title>A genome reference for cultivated species of the human gut microbiota.</title>
        <authorList>
            <person name="Zou Y."/>
            <person name="Xue W."/>
            <person name="Luo G."/>
        </authorList>
    </citation>
    <scope>NUCLEOTIDE SEQUENCE [LARGE SCALE GENOMIC DNA]</scope>
    <source>
        <strain evidence="7 8">AM28-23</strain>
    </source>
</reference>
<dbReference type="InterPro" id="IPR002052">
    <property type="entry name" value="DNA_methylase_N6_adenine_CS"/>
</dbReference>
<evidence type="ECO:0000256" key="1">
    <source>
        <dbReference type="ARBA" id="ARBA00006594"/>
    </source>
</evidence>
<keyword evidence="3 7" id="KW-0808">Transferase</keyword>
<dbReference type="SUPFAM" id="SSF53335">
    <property type="entry name" value="S-adenosyl-L-methionine-dependent methyltransferases"/>
    <property type="match status" value="1"/>
</dbReference>
<dbReference type="EMBL" id="QSKF01000008">
    <property type="protein sequence ID" value="RHE39254.1"/>
    <property type="molecule type" value="Genomic_DNA"/>
</dbReference>
<evidence type="ECO:0000256" key="5">
    <source>
        <dbReference type="RuleBase" id="RU362026"/>
    </source>
</evidence>
<evidence type="ECO:0000313" key="7">
    <source>
        <dbReference type="EMBL" id="RHE39254.1"/>
    </source>
</evidence>
<evidence type="ECO:0000259" key="6">
    <source>
        <dbReference type="Pfam" id="PF01555"/>
    </source>
</evidence>
<dbReference type="PRINTS" id="PR00508">
    <property type="entry name" value="S21N4MTFRASE"/>
</dbReference>
<dbReference type="PROSITE" id="PS00092">
    <property type="entry name" value="N6_MTASE"/>
    <property type="match status" value="1"/>
</dbReference>
<dbReference type="GO" id="GO:0008170">
    <property type="term" value="F:N-methyltransferase activity"/>
    <property type="evidence" value="ECO:0007669"/>
    <property type="project" value="InterPro"/>
</dbReference>
<protein>
    <recommendedName>
        <fullName evidence="5">Methyltransferase</fullName>
        <ecNumber evidence="5">2.1.1.-</ecNumber>
    </recommendedName>
</protein>
<dbReference type="Pfam" id="PF01555">
    <property type="entry name" value="N6_N4_Mtase"/>
    <property type="match status" value="1"/>
</dbReference>
<evidence type="ECO:0000256" key="3">
    <source>
        <dbReference type="ARBA" id="ARBA00022679"/>
    </source>
</evidence>
<dbReference type="GO" id="GO:0003677">
    <property type="term" value="F:DNA binding"/>
    <property type="evidence" value="ECO:0007669"/>
    <property type="project" value="InterPro"/>
</dbReference>